<dbReference type="AlphaFoldDB" id="A0A8T0E0F2"/>
<protein>
    <submittedName>
        <fullName evidence="1">Uncharacterized protein</fullName>
    </submittedName>
</protein>
<proteinExistence type="predicted"/>
<evidence type="ECO:0000313" key="1">
    <source>
        <dbReference type="EMBL" id="KAF8763595.1"/>
    </source>
</evidence>
<comment type="caution">
    <text evidence="1">The sequence shown here is derived from an EMBL/GenBank/DDBJ whole genome shotgun (WGS) entry which is preliminary data.</text>
</comment>
<dbReference type="EMBL" id="JABXBU010002231">
    <property type="protein sequence ID" value="KAF8763595.1"/>
    <property type="molecule type" value="Genomic_DNA"/>
</dbReference>
<accession>A0A8T0E0F2</accession>
<reference evidence="1" key="1">
    <citation type="journal article" date="2020" name="bioRxiv">
        <title>Chromosome-level reference genome of the European wasp spider Argiope bruennichi: a resource for studies on range expansion and evolutionary adaptation.</title>
        <authorList>
            <person name="Sheffer M.M."/>
            <person name="Hoppe A."/>
            <person name="Krehenwinkel H."/>
            <person name="Uhl G."/>
            <person name="Kuss A.W."/>
            <person name="Jensen L."/>
            <person name="Jensen C."/>
            <person name="Gillespie R.G."/>
            <person name="Hoff K.J."/>
            <person name="Prost S."/>
        </authorList>
    </citation>
    <scope>NUCLEOTIDE SEQUENCE</scope>
</reference>
<keyword evidence="2" id="KW-1185">Reference proteome</keyword>
<gene>
    <name evidence="1" type="ORF">HNY73_021766</name>
</gene>
<sequence length="114" mass="13453">MRRSKYIYEVTLLKSEIASNGSIPLRENRTQDSQFVLYWLSSSPRNWKPFVANKTSEILNLIPQIGWRYVSSKENSADIGSRGLFPMDLPDYRLWWEVLLSYHHQKLIGQSNKY</sequence>
<reference evidence="1" key="2">
    <citation type="submission" date="2020-06" db="EMBL/GenBank/DDBJ databases">
        <authorList>
            <person name="Sheffer M."/>
        </authorList>
    </citation>
    <scope>NUCLEOTIDE SEQUENCE</scope>
</reference>
<name>A0A8T0E0F2_ARGBR</name>
<evidence type="ECO:0000313" key="2">
    <source>
        <dbReference type="Proteomes" id="UP000807504"/>
    </source>
</evidence>
<dbReference type="Proteomes" id="UP000807504">
    <property type="component" value="Unassembled WGS sequence"/>
</dbReference>
<organism evidence="1 2">
    <name type="scientific">Argiope bruennichi</name>
    <name type="common">Wasp spider</name>
    <name type="synonym">Aranea bruennichi</name>
    <dbReference type="NCBI Taxonomy" id="94029"/>
    <lineage>
        <taxon>Eukaryota</taxon>
        <taxon>Metazoa</taxon>
        <taxon>Ecdysozoa</taxon>
        <taxon>Arthropoda</taxon>
        <taxon>Chelicerata</taxon>
        <taxon>Arachnida</taxon>
        <taxon>Araneae</taxon>
        <taxon>Araneomorphae</taxon>
        <taxon>Entelegynae</taxon>
        <taxon>Araneoidea</taxon>
        <taxon>Araneidae</taxon>
        <taxon>Argiope</taxon>
    </lineage>
</organism>